<dbReference type="InterPro" id="IPR003337">
    <property type="entry name" value="Trehalose_PPase"/>
</dbReference>
<dbReference type="InterPro" id="IPR006379">
    <property type="entry name" value="HAD-SF_hydro_IIB"/>
</dbReference>
<dbReference type="FunFam" id="3.40.50.1000:FF:000073">
    <property type="entry name" value="Trehalose 6-phosphate phosphatase"/>
    <property type="match status" value="1"/>
</dbReference>
<dbReference type="InterPro" id="IPR044651">
    <property type="entry name" value="OTSB-like"/>
</dbReference>
<name>A0A9R0Z8Z7_TRITD</name>
<dbReference type="AlphaFoldDB" id="A0A9R0Z8Z7"/>
<keyword evidence="5 8" id="KW-0378">Hydrolase</keyword>
<evidence type="ECO:0000313" key="9">
    <source>
        <dbReference type="EMBL" id="VAI72146.1"/>
    </source>
</evidence>
<comment type="cofactor">
    <cofactor evidence="2 8">
        <name>a divalent metal cation</name>
        <dbReference type="ChEBI" id="CHEBI:60240"/>
    </cofactor>
</comment>
<dbReference type="Pfam" id="PF02358">
    <property type="entry name" value="Trehalose_PPase"/>
    <property type="match status" value="1"/>
</dbReference>
<comment type="function">
    <text evidence="7">Removes the phosphate from trehalose 6-phosphate to produce free trehalose. Trehalose accumulation in plant may improve abiotic stress tolerance.</text>
</comment>
<evidence type="ECO:0000256" key="6">
    <source>
        <dbReference type="ARBA" id="ARBA00023016"/>
    </source>
</evidence>
<reference evidence="9 10" key="1">
    <citation type="submission" date="2017-09" db="EMBL/GenBank/DDBJ databases">
        <authorList>
            <consortium name="International Durum Wheat Genome Sequencing Consortium (IDWGSC)"/>
            <person name="Milanesi L."/>
        </authorList>
    </citation>
    <scope>NUCLEOTIDE SEQUENCE [LARGE SCALE GENOMIC DNA]</scope>
    <source>
        <strain evidence="10">cv. Svevo</strain>
    </source>
</reference>
<comment type="similarity">
    <text evidence="4 8">Belongs to the trehalose phosphatase family.</text>
</comment>
<dbReference type="InterPro" id="IPR023214">
    <property type="entry name" value="HAD_sf"/>
</dbReference>
<comment type="catalytic activity">
    <reaction evidence="1 8">
        <text>alpha,alpha-trehalose 6-phosphate + H2O = alpha,alpha-trehalose + phosphate</text>
        <dbReference type="Rhea" id="RHEA:23420"/>
        <dbReference type="ChEBI" id="CHEBI:15377"/>
        <dbReference type="ChEBI" id="CHEBI:16551"/>
        <dbReference type="ChEBI" id="CHEBI:43474"/>
        <dbReference type="ChEBI" id="CHEBI:58429"/>
        <dbReference type="EC" id="3.1.3.12"/>
    </reaction>
</comment>
<gene>
    <name evidence="9" type="ORF">TRITD_7Av1G058340</name>
</gene>
<dbReference type="FunFam" id="3.30.70.1020:FF:000004">
    <property type="entry name" value="Trehalose 6-phosphate phosphatase"/>
    <property type="match status" value="1"/>
</dbReference>
<sequence length="354" mass="38291">MANQDVVLRPDMGGIAAAAAMPGSSSRAIFACRGAASSSLRRRSAVDDEFRAGSPCATSWVVQAMRASSPARSAAVDEYAAWTMREAVRGVAKHFPAAIVTGRCVEKVCSFVGLSELYYAGSHGMDIKGPGSNAEEVLLQPAREFLPVIAEVYEALVEKTKSTPGARVENNKFCLSVHFRCVDEKRWSPLAEQVKEVLRDYPDLSLNEGRKVLEIRPSIMWDKGKAVEFLLQSLGFDGRSDVLPLYLGDDRTDEDAFKMLRKRGHGLGILVSKCPRETDASYSLQDPTEVYIHTYIMTQIPAKSSHGVPSPLGAVEAPAFVIVGDARKSVAQSQTATSAAAPGTDLSRSFSMIN</sequence>
<keyword evidence="6" id="KW-0346">Stress response</keyword>
<evidence type="ECO:0000256" key="4">
    <source>
        <dbReference type="ARBA" id="ARBA00008770"/>
    </source>
</evidence>
<protein>
    <recommendedName>
        <fullName evidence="8">Trehalose 6-phosphate phosphatase</fullName>
        <ecNumber evidence="8">3.1.3.12</ecNumber>
    </recommendedName>
</protein>
<evidence type="ECO:0000256" key="3">
    <source>
        <dbReference type="ARBA" id="ARBA00005199"/>
    </source>
</evidence>
<dbReference type="NCBIfam" id="TIGR01484">
    <property type="entry name" value="HAD-SF-IIB"/>
    <property type="match status" value="1"/>
</dbReference>
<keyword evidence="10" id="KW-1185">Reference proteome</keyword>
<evidence type="ECO:0000256" key="1">
    <source>
        <dbReference type="ARBA" id="ARBA00000500"/>
    </source>
</evidence>
<dbReference type="Gene3D" id="3.40.50.1000">
    <property type="entry name" value="HAD superfamily/HAD-like"/>
    <property type="match status" value="1"/>
</dbReference>
<dbReference type="PANTHER" id="PTHR43768:SF10">
    <property type="entry name" value="TREHALOSE-PHOSPHATE PHOSPHATASE 8-RELATED"/>
    <property type="match status" value="1"/>
</dbReference>
<dbReference type="SUPFAM" id="SSF56784">
    <property type="entry name" value="HAD-like"/>
    <property type="match status" value="1"/>
</dbReference>
<dbReference type="Gene3D" id="3.30.70.1020">
    <property type="entry name" value="Trehalose-6-phosphate phosphatase related protein, domain 2"/>
    <property type="match status" value="1"/>
</dbReference>
<dbReference type="GO" id="GO:0005992">
    <property type="term" value="P:trehalose biosynthetic process"/>
    <property type="evidence" value="ECO:0007669"/>
    <property type="project" value="InterPro"/>
</dbReference>
<evidence type="ECO:0000313" key="10">
    <source>
        <dbReference type="Proteomes" id="UP000324705"/>
    </source>
</evidence>
<dbReference type="InterPro" id="IPR036412">
    <property type="entry name" value="HAD-like_sf"/>
</dbReference>
<evidence type="ECO:0000256" key="8">
    <source>
        <dbReference type="RuleBase" id="RU361117"/>
    </source>
</evidence>
<dbReference type="EMBL" id="LT934123">
    <property type="protein sequence ID" value="VAI72146.1"/>
    <property type="molecule type" value="Genomic_DNA"/>
</dbReference>
<organism evidence="9 10">
    <name type="scientific">Triticum turgidum subsp. durum</name>
    <name type="common">Durum wheat</name>
    <name type="synonym">Triticum durum</name>
    <dbReference type="NCBI Taxonomy" id="4567"/>
    <lineage>
        <taxon>Eukaryota</taxon>
        <taxon>Viridiplantae</taxon>
        <taxon>Streptophyta</taxon>
        <taxon>Embryophyta</taxon>
        <taxon>Tracheophyta</taxon>
        <taxon>Spermatophyta</taxon>
        <taxon>Magnoliopsida</taxon>
        <taxon>Liliopsida</taxon>
        <taxon>Poales</taxon>
        <taxon>Poaceae</taxon>
        <taxon>BOP clade</taxon>
        <taxon>Pooideae</taxon>
        <taxon>Triticodae</taxon>
        <taxon>Triticeae</taxon>
        <taxon>Triticinae</taxon>
        <taxon>Triticum</taxon>
    </lineage>
</organism>
<dbReference type="Gramene" id="TRITD7Av1G058340.1">
    <property type="protein sequence ID" value="TRITD7Av1G058340.1"/>
    <property type="gene ID" value="TRITD7Av1G058340"/>
</dbReference>
<dbReference type="NCBIfam" id="TIGR00685">
    <property type="entry name" value="T6PP"/>
    <property type="match status" value="1"/>
</dbReference>
<dbReference type="GO" id="GO:0004805">
    <property type="term" value="F:trehalose-phosphatase activity"/>
    <property type="evidence" value="ECO:0007669"/>
    <property type="project" value="UniProtKB-EC"/>
</dbReference>
<dbReference type="Proteomes" id="UP000324705">
    <property type="component" value="Chromosome 7A"/>
</dbReference>
<comment type="pathway">
    <text evidence="3 8">Glycan biosynthesis; trehalose biosynthesis.</text>
</comment>
<dbReference type="PANTHER" id="PTHR43768">
    <property type="entry name" value="TREHALOSE 6-PHOSPHATE PHOSPHATASE"/>
    <property type="match status" value="1"/>
</dbReference>
<evidence type="ECO:0000256" key="2">
    <source>
        <dbReference type="ARBA" id="ARBA00001968"/>
    </source>
</evidence>
<evidence type="ECO:0000256" key="7">
    <source>
        <dbReference type="ARBA" id="ARBA00025274"/>
    </source>
</evidence>
<accession>A0A9R0Z8Z7</accession>
<evidence type="ECO:0000256" key="5">
    <source>
        <dbReference type="ARBA" id="ARBA00022801"/>
    </source>
</evidence>
<dbReference type="EC" id="3.1.3.12" evidence="8"/>
<proteinExistence type="inferred from homology"/>